<dbReference type="InterPro" id="IPR000795">
    <property type="entry name" value="T_Tr_GTP-bd_dom"/>
</dbReference>
<evidence type="ECO:0000256" key="12">
    <source>
        <dbReference type="SAM" id="MobiDB-lite"/>
    </source>
</evidence>
<dbReference type="Gene3D" id="3.30.70.240">
    <property type="match status" value="1"/>
</dbReference>
<evidence type="ECO:0000256" key="10">
    <source>
        <dbReference type="ARBA" id="ARBA00023326"/>
    </source>
</evidence>
<keyword evidence="6" id="KW-0136">Cellulose degradation</keyword>
<dbReference type="InterPro" id="IPR000640">
    <property type="entry name" value="EFG_V-like"/>
</dbReference>
<dbReference type="Gene3D" id="3.40.50.300">
    <property type="entry name" value="P-loop containing nucleotide triphosphate hydrolases"/>
    <property type="match status" value="1"/>
</dbReference>
<dbReference type="InterPro" id="IPR009000">
    <property type="entry name" value="Transl_B-barrel_sf"/>
</dbReference>
<dbReference type="FunFam" id="3.30.70.2570:FF:000001">
    <property type="entry name" value="Translation factor GUF1, mitochondrial"/>
    <property type="match status" value="1"/>
</dbReference>
<comment type="caution">
    <text evidence="15">The sequence shown here is derived from an EMBL/GenBank/DDBJ whole genome shotgun (WGS) entry which is preliminary data.</text>
</comment>
<dbReference type="InterPro" id="IPR035647">
    <property type="entry name" value="EFG_III/V"/>
</dbReference>
<dbReference type="Gene3D" id="2.70.100.10">
    <property type="entry name" value="Glycoside hydrolase, family 7, domain"/>
    <property type="match status" value="1"/>
</dbReference>
<evidence type="ECO:0000256" key="2">
    <source>
        <dbReference type="ARBA" id="ARBA00006044"/>
    </source>
</evidence>
<dbReference type="Pfam" id="PF00840">
    <property type="entry name" value="Glyco_hydro_7"/>
    <property type="match status" value="1"/>
</dbReference>
<feature type="domain" description="Tr-type G" evidence="14">
    <location>
        <begin position="823"/>
        <end position="1005"/>
    </location>
</feature>
<dbReference type="GO" id="GO:0045727">
    <property type="term" value="P:positive regulation of translation"/>
    <property type="evidence" value="ECO:0007669"/>
    <property type="project" value="UniProtKB-UniRule"/>
</dbReference>
<feature type="binding site" evidence="11">
    <location>
        <begin position="898"/>
        <end position="902"/>
    </location>
    <ligand>
        <name>GTP</name>
        <dbReference type="ChEBI" id="CHEBI:37565"/>
    </ligand>
</feature>
<dbReference type="PROSITE" id="PS00301">
    <property type="entry name" value="G_TR_1"/>
    <property type="match status" value="1"/>
</dbReference>
<keyword evidence="5 11" id="KW-0648">Protein biosynthesis</keyword>
<evidence type="ECO:0000256" key="9">
    <source>
        <dbReference type="ARBA" id="ARBA00023295"/>
    </source>
</evidence>
<dbReference type="FunFam" id="3.30.70.240:FF:000007">
    <property type="entry name" value="Translation factor GUF1, mitochondrial"/>
    <property type="match status" value="1"/>
</dbReference>
<dbReference type="GO" id="GO:0004553">
    <property type="term" value="F:hydrolase activity, hydrolyzing O-glycosyl compounds"/>
    <property type="evidence" value="ECO:0007669"/>
    <property type="project" value="InterPro"/>
</dbReference>
<dbReference type="CDD" id="cd03709">
    <property type="entry name" value="lepA_C"/>
    <property type="match status" value="1"/>
</dbReference>
<dbReference type="InterPro" id="IPR013842">
    <property type="entry name" value="LepA_CTD"/>
</dbReference>
<evidence type="ECO:0000256" key="4">
    <source>
        <dbReference type="ARBA" id="ARBA00022801"/>
    </source>
</evidence>
<dbReference type="InterPro" id="IPR013320">
    <property type="entry name" value="ConA-like_dom_sf"/>
</dbReference>
<keyword evidence="3 11" id="KW-0547">Nucleotide-binding</keyword>
<feature type="chain" id="PRO_5005602438" description="Translation factor GUF1 homolog, mitochondrial" evidence="13">
    <location>
        <begin position="20"/>
        <end position="1428"/>
    </location>
</feature>
<evidence type="ECO:0000256" key="3">
    <source>
        <dbReference type="ARBA" id="ARBA00022741"/>
    </source>
</evidence>
<dbReference type="PRINTS" id="PR00734">
    <property type="entry name" value="GLHYDRLASE7"/>
</dbReference>
<dbReference type="GO" id="GO:0005525">
    <property type="term" value="F:GTP binding"/>
    <property type="evidence" value="ECO:0007669"/>
    <property type="project" value="UniProtKB-UniRule"/>
</dbReference>
<dbReference type="CDD" id="cd16260">
    <property type="entry name" value="EF4_III"/>
    <property type="match status" value="1"/>
</dbReference>
<dbReference type="Gene3D" id="2.40.30.10">
    <property type="entry name" value="Translation factors"/>
    <property type="match status" value="1"/>
</dbReference>
<dbReference type="Gene3D" id="3.30.70.2570">
    <property type="entry name" value="Elongation factor 4, C-terminal domain"/>
    <property type="match status" value="1"/>
</dbReference>
<dbReference type="PANTHER" id="PTHR43512:SF4">
    <property type="entry name" value="TRANSLATION FACTOR GUF1 HOMOLOG, CHLOROPLASTIC"/>
    <property type="match status" value="1"/>
</dbReference>
<evidence type="ECO:0000256" key="7">
    <source>
        <dbReference type="ARBA" id="ARBA00023134"/>
    </source>
</evidence>
<dbReference type="GO" id="GO:0005759">
    <property type="term" value="C:mitochondrial matrix"/>
    <property type="evidence" value="ECO:0007669"/>
    <property type="project" value="UniProtKB-UniRule"/>
</dbReference>
<evidence type="ECO:0000313" key="15">
    <source>
        <dbReference type="EMBL" id="KOO34509.1"/>
    </source>
</evidence>
<comment type="subcellular location">
    <subcellularLocation>
        <location evidence="11">Mitochondrion inner membrane</location>
        <topology evidence="11">Peripheral membrane protein</topology>
        <orientation evidence="11">Matrix side</orientation>
    </subcellularLocation>
</comment>
<reference evidence="16" key="1">
    <citation type="journal article" date="2015" name="PLoS Genet.">
        <title>Genome Sequence and Transcriptome Analyses of Chrysochromulina tobin: Metabolic Tools for Enhanced Algal Fitness in the Prominent Order Prymnesiales (Haptophyceae).</title>
        <authorList>
            <person name="Hovde B.T."/>
            <person name="Deodato C.R."/>
            <person name="Hunsperger H.M."/>
            <person name="Ryken S.A."/>
            <person name="Yost W."/>
            <person name="Jha R.K."/>
            <person name="Patterson J."/>
            <person name="Monnat R.J. Jr."/>
            <person name="Barlow S.B."/>
            <person name="Starkenburg S.R."/>
            <person name="Cattolico R.A."/>
        </authorList>
    </citation>
    <scope>NUCLEOTIDE SEQUENCE</scope>
    <source>
        <strain evidence="16">CCMP291</strain>
    </source>
</reference>
<dbReference type="CDD" id="cd01890">
    <property type="entry name" value="LepA"/>
    <property type="match status" value="1"/>
</dbReference>
<dbReference type="OrthoDB" id="1074at2759"/>
<dbReference type="InterPro" id="IPR031157">
    <property type="entry name" value="G_TR_CS"/>
</dbReference>
<dbReference type="EMBL" id="JWZX01001195">
    <property type="protein sequence ID" value="KOO34509.1"/>
    <property type="molecule type" value="Genomic_DNA"/>
</dbReference>
<feature type="region of interest" description="Disordered" evidence="12">
    <location>
        <begin position="722"/>
        <end position="744"/>
    </location>
</feature>
<keyword evidence="11" id="KW-0496">Mitochondrion</keyword>
<comment type="similarity">
    <text evidence="1">Belongs to the TRAFAC class translation factor GTPase superfamily. Classic translation factor GTPase family. LepA subfamily.</text>
</comment>
<dbReference type="SUPFAM" id="SSF49899">
    <property type="entry name" value="Concanavalin A-like lectins/glucanases"/>
    <property type="match status" value="1"/>
</dbReference>
<keyword evidence="7 11" id="KW-0342">GTP-binding</keyword>
<comment type="similarity">
    <text evidence="11">Belongs to the GTP-binding elongation factor family. LepA subfamily.</text>
</comment>
<dbReference type="FunFam" id="3.40.50.300:FF:000078">
    <property type="entry name" value="Elongation factor 4"/>
    <property type="match status" value="1"/>
</dbReference>
<dbReference type="CDD" id="cd03699">
    <property type="entry name" value="EF4_II"/>
    <property type="match status" value="1"/>
</dbReference>
<accession>A0A0M0K6U2</accession>
<dbReference type="PANTHER" id="PTHR43512">
    <property type="entry name" value="TRANSLATION FACTOR GUF1-RELATED"/>
    <property type="match status" value="1"/>
</dbReference>
<dbReference type="InterPro" id="IPR006297">
    <property type="entry name" value="EF-4"/>
</dbReference>
<proteinExistence type="inferred from homology"/>
<keyword evidence="11" id="KW-0999">Mitochondrion inner membrane</keyword>
<dbReference type="PROSITE" id="PS51722">
    <property type="entry name" value="G_TR_2"/>
    <property type="match status" value="1"/>
</dbReference>
<comment type="function">
    <text evidence="11">Promotes mitochondrial protein synthesis. May act as a fidelity factor of the translation reaction, by catalyzing a one-codon backward translocation of tRNAs on improperly translocated ribosomes. Binds to mitochondrial ribosomes in a GTP-dependent manner.</text>
</comment>
<dbReference type="InterPro" id="IPR027417">
    <property type="entry name" value="P-loop_NTPase"/>
</dbReference>
<dbReference type="NCBIfam" id="TIGR00231">
    <property type="entry name" value="small_GTP"/>
    <property type="match status" value="1"/>
</dbReference>
<evidence type="ECO:0000256" key="5">
    <source>
        <dbReference type="ARBA" id="ARBA00022917"/>
    </source>
</evidence>
<gene>
    <name evidence="15" type="ORF">Ctob_010234</name>
</gene>
<sequence length="1428" mass="153916">MSCIMRLTLALGFFSAAAGQQAGDAKKEVHLPMPIQHCTKALGCKFEDATIVLDSNWRWTHEIGCTNSSKCNCFLGNQWVNATCQGVDDCSHKCGIDGEDAKGYKEKYGATADGQGGVNFTFITKYNTTGGNGTNVGTRLFLLESPDKYKMFQLLNKEFTFTVDGSALPCGLNGAVYFVEMDADGGKSKYPTNTAGAAYGTGYCDAQCPHDIKWIAGQANLINWNPSPSDPNGGAGKFGTCCAELDIWEANSISTQMTVHACETAGYHPCDDIECGDNPNHRFDGVCDKNGCDANPYRQGLHDFFGPGPSFTLDATKPMQVVTQFITDDGTDTGNLVEMRRFYVQDSKYIYPPNPSYTPPGKNYTAISDEMCQVQMTNFSDRFDVFTKKGGIGGMGAAMKRGMALVLSLWDDHDVGMIWLDANDPDPKDWPTPGVPPPGALRGTCNQTSGNYTFVEKYHSDAYVIYSDVRYGEIGSTTGPGAPPPPPACPGGTKDKCIALCDPTDPANAVPGPVSSLSELTANAELLMLVVTTEGAMTDQLRQTLVGLQDIATESARVAAVSMVAPTTYQKLTRKAKVEYPLLSDPGRQWLAGLGAAPDGSVSVLLVDAPSSVILKRWDGRGKVPQTLSEIGAAVAKGRAALGSEVREQLAAAAAVSAAKAAKEAAALAAKELEQQAAQRAAEEKVRAKAEAQRRQQEEIEALNRQMAEKLANEQAAKEAVKKAKEAKREATQQGTQSKANKIKEAQKAQKAEKAVKVAVTAPPLTAAAAVKAPVPAVMAQRTVEVPVAAPPLAAAAVLAPMSDAVAPPAKAVTAVADDYDVSRIRNFCIIAHIDHGKSTLADRLLQITKTVAEREMKEQILDNMDIERERGITIKLQAARMEYYAQDGHKYILNLIDTPGHVDFTYEVSRSLAACEGALLVVDASQGVEAQTIANCYLATGQDLTIVPVLNKIDLPGADVELVSKEIESTLGLDCTNAIPASAKLGTGVLDILEAIVKRMPPPSDTIDQPLRALIFDSYYDAYRGVVVFIRVVDGVLRRGDKIRFAATGIEHEVLEVGTLTPGGERPTAQLRAGEVGYVVGGIKSVNDARVGDTITSARPAATSGALPEPLPGYKEPVPVVYCGLFPTEPTQYQLLRESLERLCLNDAALQFEPETSSAMGFGFRCGFLGLLHMEIVQERLEREYNLDLIVTAPSVVYKVTLNDGTEVDVDSPAKLVDADKRKAIAEPYVDLEMFCPKEYSGTLMELAQERRGEYVDLKFLTEKRCAIKYSMPLAEVITDFFDEMKSKSQGYASMEYSLSGYRENDLVRLDILINGEPALPLAAIVHREASHSTGKALTSRLKELIPRQQFKVPIQAAIGAKVVASSQISPMRKDVLAKCYGGDISRKKKLLQKQAKGKARMKMMGKVNVPQEAFMAILNLKGESAG</sequence>
<dbReference type="InterPro" id="IPR005225">
    <property type="entry name" value="Small_GTP-bd"/>
</dbReference>
<keyword evidence="9" id="KW-0326">Glycosidase</keyword>
<dbReference type="Pfam" id="PF03144">
    <property type="entry name" value="GTP_EFTU_D2"/>
    <property type="match status" value="1"/>
</dbReference>
<dbReference type="HAMAP" id="MF_00071">
    <property type="entry name" value="LepA"/>
    <property type="match status" value="1"/>
</dbReference>
<dbReference type="SUPFAM" id="SSF54980">
    <property type="entry name" value="EF-G C-terminal domain-like"/>
    <property type="match status" value="2"/>
</dbReference>
<comment type="similarity">
    <text evidence="2">Belongs to the glycosyl hydrolase 7 (cellulase C) family.</text>
</comment>
<dbReference type="GO" id="GO:0003924">
    <property type="term" value="F:GTPase activity"/>
    <property type="evidence" value="ECO:0007669"/>
    <property type="project" value="UniProtKB-UniRule"/>
</dbReference>
<dbReference type="FunFam" id="3.30.70.870:FF:000004">
    <property type="entry name" value="Translation factor GUF1, mitochondrial"/>
    <property type="match status" value="1"/>
</dbReference>
<keyword evidence="16" id="KW-1185">Reference proteome</keyword>
<feature type="signal peptide" evidence="13">
    <location>
        <begin position="1"/>
        <end position="19"/>
    </location>
</feature>
<dbReference type="InterPro" id="IPR035654">
    <property type="entry name" value="LepA_IV"/>
</dbReference>
<organism evidence="15 16">
    <name type="scientific">Chrysochromulina tobinii</name>
    <dbReference type="NCBI Taxonomy" id="1460289"/>
    <lineage>
        <taxon>Eukaryota</taxon>
        <taxon>Haptista</taxon>
        <taxon>Haptophyta</taxon>
        <taxon>Prymnesiophyceae</taxon>
        <taxon>Prymnesiales</taxon>
        <taxon>Chrysochromulinaceae</taxon>
        <taxon>Chrysochromulina</taxon>
    </lineage>
</organism>
<dbReference type="Pfam" id="PF00009">
    <property type="entry name" value="GTP_EFTU"/>
    <property type="match status" value="1"/>
</dbReference>
<keyword evidence="11" id="KW-0472">Membrane</keyword>
<dbReference type="Pfam" id="PF00679">
    <property type="entry name" value="EFG_C"/>
    <property type="match status" value="1"/>
</dbReference>
<evidence type="ECO:0000256" key="6">
    <source>
        <dbReference type="ARBA" id="ARBA00023001"/>
    </source>
</evidence>
<evidence type="ECO:0000259" key="14">
    <source>
        <dbReference type="PROSITE" id="PS51722"/>
    </source>
</evidence>
<dbReference type="FunFam" id="2.40.30.10:FF:000015">
    <property type="entry name" value="Translation factor GUF1, mitochondrial"/>
    <property type="match status" value="1"/>
</dbReference>
<keyword evidence="4 11" id="KW-0378">Hydrolase</keyword>
<evidence type="ECO:0000256" key="13">
    <source>
        <dbReference type="SAM" id="SignalP"/>
    </source>
</evidence>
<dbReference type="GO" id="GO:0043022">
    <property type="term" value="F:ribosome binding"/>
    <property type="evidence" value="ECO:0007669"/>
    <property type="project" value="UniProtKB-UniRule"/>
</dbReference>
<evidence type="ECO:0000313" key="16">
    <source>
        <dbReference type="Proteomes" id="UP000037460"/>
    </source>
</evidence>
<dbReference type="InterPro" id="IPR037019">
    <property type="entry name" value="Glyco_hydro_7_sf"/>
</dbReference>
<evidence type="ECO:0000256" key="11">
    <source>
        <dbReference type="HAMAP-Rule" id="MF_03137"/>
    </source>
</evidence>
<feature type="binding site" evidence="11">
    <location>
        <begin position="952"/>
        <end position="955"/>
    </location>
    <ligand>
        <name>GTP</name>
        <dbReference type="ChEBI" id="CHEBI:37565"/>
    </ligand>
</feature>
<keyword evidence="8" id="KW-0119">Carbohydrate metabolism</keyword>
<dbReference type="Gene3D" id="3.30.70.870">
    <property type="entry name" value="Elongation Factor G (Translational Gtpase), domain 3"/>
    <property type="match status" value="1"/>
</dbReference>
<name>A0A0M0K6U2_9EUKA</name>
<dbReference type="GO" id="GO:0006412">
    <property type="term" value="P:translation"/>
    <property type="evidence" value="ECO:0007669"/>
    <property type="project" value="UniProtKB-KW"/>
</dbReference>
<dbReference type="SUPFAM" id="SSF50447">
    <property type="entry name" value="Translation proteins"/>
    <property type="match status" value="1"/>
</dbReference>
<dbReference type="InterPro" id="IPR004161">
    <property type="entry name" value="EFTu-like_2"/>
</dbReference>
<evidence type="ECO:0000256" key="8">
    <source>
        <dbReference type="ARBA" id="ARBA00023277"/>
    </source>
</evidence>
<dbReference type="Proteomes" id="UP000037460">
    <property type="component" value="Unassembled WGS sequence"/>
</dbReference>
<dbReference type="NCBIfam" id="TIGR01393">
    <property type="entry name" value="lepA"/>
    <property type="match status" value="1"/>
</dbReference>
<evidence type="ECO:0000256" key="1">
    <source>
        <dbReference type="ARBA" id="ARBA00005454"/>
    </source>
</evidence>
<feature type="binding site" evidence="11">
    <location>
        <begin position="832"/>
        <end position="839"/>
    </location>
    <ligand>
        <name>GTP</name>
        <dbReference type="ChEBI" id="CHEBI:37565"/>
    </ligand>
</feature>
<dbReference type="InterPro" id="IPR001722">
    <property type="entry name" value="Glyco_hydro_7"/>
</dbReference>
<dbReference type="InterPro" id="IPR038363">
    <property type="entry name" value="LepA_C_sf"/>
</dbReference>
<dbReference type="GO" id="GO:0030245">
    <property type="term" value="P:cellulose catabolic process"/>
    <property type="evidence" value="ECO:0007669"/>
    <property type="project" value="UniProtKB-KW"/>
</dbReference>
<dbReference type="CDD" id="cd07999">
    <property type="entry name" value="GH7_CBH_EG"/>
    <property type="match status" value="1"/>
</dbReference>
<dbReference type="SUPFAM" id="SSF52540">
    <property type="entry name" value="P-loop containing nucleoside triphosphate hydrolases"/>
    <property type="match status" value="1"/>
</dbReference>
<keyword evidence="13" id="KW-0732">Signal</keyword>
<feature type="compositionally biased region" description="Basic and acidic residues" evidence="12">
    <location>
        <begin position="722"/>
        <end position="731"/>
    </location>
</feature>
<keyword evidence="10" id="KW-0624">Polysaccharide degradation</keyword>
<comment type="catalytic activity">
    <reaction evidence="11">
        <text>GTP + H2O = GDP + phosphate + H(+)</text>
        <dbReference type="Rhea" id="RHEA:19669"/>
        <dbReference type="ChEBI" id="CHEBI:15377"/>
        <dbReference type="ChEBI" id="CHEBI:15378"/>
        <dbReference type="ChEBI" id="CHEBI:37565"/>
        <dbReference type="ChEBI" id="CHEBI:43474"/>
        <dbReference type="ChEBI" id="CHEBI:58189"/>
        <dbReference type="EC" id="3.6.5.n1"/>
    </reaction>
</comment>
<dbReference type="EC" id="3.6.5.n1" evidence="11"/>
<dbReference type="GO" id="GO:0005743">
    <property type="term" value="C:mitochondrial inner membrane"/>
    <property type="evidence" value="ECO:0007669"/>
    <property type="project" value="UniProtKB-SubCell"/>
</dbReference>
<protein>
    <recommendedName>
        <fullName evidence="11">Translation factor GUF1 homolog, mitochondrial</fullName>
        <ecNumber evidence="11">3.6.5.n1</ecNumber>
    </recommendedName>
    <alternativeName>
        <fullName evidence="11">Elongation factor 4 homolog</fullName>
        <shortName evidence="11">EF-4</shortName>
    </alternativeName>
    <alternativeName>
        <fullName evidence="11">GTPase GUF1 homolog</fullName>
    </alternativeName>
    <alternativeName>
        <fullName evidence="11">Ribosomal back-translocase</fullName>
    </alternativeName>
</protein>
<dbReference type="Pfam" id="PF06421">
    <property type="entry name" value="LepA_C"/>
    <property type="match status" value="1"/>
</dbReference>